<organism evidence="3 4">
    <name type="scientific">Plasmodium vivax</name>
    <name type="common">malaria parasite P. vivax</name>
    <dbReference type="NCBI Taxonomy" id="5855"/>
    <lineage>
        <taxon>Eukaryota</taxon>
        <taxon>Sar</taxon>
        <taxon>Alveolata</taxon>
        <taxon>Apicomplexa</taxon>
        <taxon>Aconoidasida</taxon>
        <taxon>Haemosporida</taxon>
        <taxon>Plasmodiidae</taxon>
        <taxon>Plasmodium</taxon>
        <taxon>Plasmodium (Plasmodium)</taxon>
    </lineage>
</organism>
<feature type="transmembrane region" description="Helical" evidence="2">
    <location>
        <begin position="786"/>
        <end position="806"/>
    </location>
</feature>
<accession>A0A1G4EDC8</accession>
<feature type="region of interest" description="Disordered" evidence="1">
    <location>
        <begin position="820"/>
        <end position="851"/>
    </location>
</feature>
<reference evidence="3 4" key="1">
    <citation type="submission" date="2016-07" db="EMBL/GenBank/DDBJ databases">
        <authorList>
            <consortium name="Pathogen Informatics"/>
        </authorList>
    </citation>
    <scope>NUCLEOTIDE SEQUENCE [LARGE SCALE GENOMIC DNA]</scope>
</reference>
<dbReference type="Pfam" id="PF05795">
    <property type="entry name" value="Plasmodium_Vir"/>
    <property type="match status" value="4"/>
</dbReference>
<protein>
    <submittedName>
        <fullName evidence="3">VIR protein</fullName>
    </submittedName>
</protein>
<evidence type="ECO:0000313" key="4">
    <source>
        <dbReference type="Proteomes" id="UP000305196"/>
    </source>
</evidence>
<feature type="compositionally biased region" description="Basic residues" evidence="1">
    <location>
        <begin position="832"/>
        <end position="842"/>
    </location>
</feature>
<keyword evidence="2" id="KW-1133">Transmembrane helix</keyword>
<dbReference type="InterPro" id="IPR008780">
    <property type="entry name" value="Plasmodium_Vir"/>
</dbReference>
<dbReference type="VEuPathDB" id="PlasmoDB:PVW1_000012700"/>
<dbReference type="VEuPathDB" id="PlasmoDB:PVP01_0005720"/>
<dbReference type="EMBL" id="FLYI01000111">
    <property type="protein sequence ID" value="SCA60204.1"/>
    <property type="molecule type" value="Genomic_DNA"/>
</dbReference>
<evidence type="ECO:0000256" key="1">
    <source>
        <dbReference type="SAM" id="MobiDB-lite"/>
    </source>
</evidence>
<dbReference type="VEuPathDB" id="PlasmoDB:PVX_097542"/>
<gene>
    <name evidence="3" type="ORF">PVC01_000010600</name>
</gene>
<sequence>MNSSIVEKALDLLKDDDEFSTKPKLHLAYEKFNQQESSPCKSNKCEEVKNILNPETQFNKKIVNLCCKVQNILENFDTSCLENDEFAHKNCCDYLLYWLYGEIIKGKYNAFSIHWLYDKIQTLLEENNSSSDRKVKCNESFMRIFDMEKLTNKKILFDFLSYYDSVYSILTTGESKNKKEYCQYLDFIFYIYSKIHEGYHSKTIKAYDNEINGFQEKLKSNHYNILKSKCLDLSQKSILKHLNAFMHTLNVQQTEYSKLISEPFNYGNFINVSNDIPKIRKNYDIFRYIYNYEAKEITARCNTDDVSDHTHYCNKINKHPASDHDRLKNICNNFISYFIYLSQNITIDVNYFEYFNYWLNKELKETNTSATDFIRVMDSIVNYEFPVHSLYYKFKDKVYNIKEDVLNEMNALYTLYDNHNKFLTETEDESKCKEYGKKCLDVYTENVNNCYQNKNRRFYKALLQFWDIYNNNKSSLKKCKTHKLSDLPEKKTFEQHKKEIYKKKASSSCKNIESKSLKLLPNRKHDYENILKYLSAHDIYKKLDDHTFDEVACTNHCEEVISLDDTKEDVILLCAKLVKNLKELPTILTSVTSQDDLCSYLLYWSYEKIMNIFNKDLPKYNNYSVLNKLNYVLSNANKALKADKRCSYNFDGIFGEWKKEKDLHDYFKNFDKINECITDSTVDCKKYCDYLNHINNLYMNYIGDCCTCYTTPPSHCTEACPRYFKCNEKYFPSDLMSTFKCDNIVSTRSADQIFKDLTIDRDAIEKTNAYFGNIFTELMRDPFNVIMLPSFASLGISSVFFLFYKFTPLGSLLHRRSNKNKRIRDSLEKGHTPKSSRNKAKPKSVNPQNKRIRIAYSQVN</sequence>
<name>A0A1G4EDC8_PLAVI</name>
<dbReference type="VEuPathDB" id="PlasmoDB:PVPAM_130005300"/>
<proteinExistence type="predicted"/>
<evidence type="ECO:0000313" key="3">
    <source>
        <dbReference type="EMBL" id="SCA60204.1"/>
    </source>
</evidence>
<keyword evidence="2" id="KW-0812">Transmembrane</keyword>
<evidence type="ECO:0000256" key="2">
    <source>
        <dbReference type="SAM" id="Phobius"/>
    </source>
</evidence>
<keyword evidence="2" id="KW-0472">Membrane</keyword>
<dbReference type="Proteomes" id="UP000305196">
    <property type="component" value="Unassembled WGS sequence"/>
</dbReference>
<dbReference type="AlphaFoldDB" id="A0A1G4EDC8"/>